<name>A0A0S7YEF2_UNCT6</name>
<evidence type="ECO:0000313" key="2">
    <source>
        <dbReference type="Proteomes" id="UP000051012"/>
    </source>
</evidence>
<organism evidence="1 2">
    <name type="scientific">candidate division TA06 bacterium DG_78</name>
    <dbReference type="NCBI Taxonomy" id="1703772"/>
    <lineage>
        <taxon>Bacteria</taxon>
        <taxon>Bacteria division TA06</taxon>
    </lineage>
</organism>
<dbReference type="Proteomes" id="UP000051012">
    <property type="component" value="Unassembled WGS sequence"/>
</dbReference>
<accession>A0A0S7YEF2</accession>
<proteinExistence type="predicted"/>
<comment type="caution">
    <text evidence="1">The sequence shown here is derived from an EMBL/GenBank/DDBJ whole genome shotgun (WGS) entry which is preliminary data.</text>
</comment>
<dbReference type="EMBL" id="LJNI01000052">
    <property type="protein sequence ID" value="KPJ72847.1"/>
    <property type="molecule type" value="Genomic_DNA"/>
</dbReference>
<protein>
    <submittedName>
        <fullName evidence="1">Uncharacterized protein</fullName>
    </submittedName>
</protein>
<dbReference type="AlphaFoldDB" id="A0A0S7YEF2"/>
<evidence type="ECO:0000313" key="1">
    <source>
        <dbReference type="EMBL" id="KPJ72847.1"/>
    </source>
</evidence>
<reference evidence="1 2" key="1">
    <citation type="journal article" date="2015" name="Microbiome">
        <title>Genomic resolution of linkages in carbon, nitrogen, and sulfur cycling among widespread estuary sediment bacteria.</title>
        <authorList>
            <person name="Baker B.J."/>
            <person name="Lazar C.S."/>
            <person name="Teske A.P."/>
            <person name="Dick G.J."/>
        </authorList>
    </citation>
    <scope>NUCLEOTIDE SEQUENCE [LARGE SCALE GENOMIC DNA]</scope>
    <source>
        <strain evidence="1">DG_78</strain>
    </source>
</reference>
<sequence>MNLKNSPLLLIIPLFFIAAADIRISGSNHAEYWVFVDKELDTSNYKEHLEDKLKLSVNYGDITLKGVLFLWSPSLSVQEKLNYLDYAAIYSKDAVNILYGTYYTTFGRGLALNAFLDEDFRIDNSLYGVKVDFKYLGSQLTLLSGEPRCIFFEENKYKIKNEEHTSDQIRGINFNTKLIPKTTLGSRYVRINQTTDLTPKAFTELFGGDIDFTIGPFDAYFEYARQWGSDDVIGGRVRGDGILFTTSFATPGLGISCQFMDYNDIGFGNPGYRYNEPPTPIKSGISVNRGLDEVGYGVSFIVSPLDFLTLELDHNKISTHDETVNKFKEIATISDNMDGVLEHVAKMTIYTTYDLEINGGVERVLKQGIELPIEKKIETKPNIELTYNFGSFFIETGYEHNFISSDTSDYYDHAAFFSIGKPELFVFTLRYERRNRIPEWLVEKYGDETAWPLAELSLDLTHRHNLRIRVGAEKGGLICSGGVCRFEEPLRGVKAVLTSIF</sequence>
<dbReference type="InterPro" id="IPR046070">
    <property type="entry name" value="DUF6029"/>
</dbReference>
<dbReference type="Pfam" id="PF19494">
    <property type="entry name" value="DUF6029"/>
    <property type="match status" value="1"/>
</dbReference>
<gene>
    <name evidence="1" type="ORF">AMJ52_04925</name>
</gene>